<sequence length="177" mass="20095">MLVNYLKPIDYNVRLDDVDKSFVQFIVIASVIVTLLSLLILLVVHFQPSSINRQQVNECCRRRYANFIFRRLLSQLDDAFKQRPIAGEELICCIQAREQAFSAILMFRREAAKVLYPEVELDSPAASEVYCVLDEEENELIAKGYASVDVDVTSAFLKGLLYPTSAEPSLSTNRVIL</sequence>
<dbReference type="OrthoDB" id="7826977at2759"/>
<name>A0A6P8X842_DROAB</name>
<protein>
    <submittedName>
        <fullName evidence="3">Uncharacterized protein LOC117571159</fullName>
    </submittedName>
</protein>
<evidence type="ECO:0000256" key="1">
    <source>
        <dbReference type="SAM" id="Phobius"/>
    </source>
</evidence>
<gene>
    <name evidence="3" type="primary">LOC117571159</name>
</gene>
<proteinExistence type="predicted"/>
<dbReference type="GeneID" id="117571159"/>
<keyword evidence="1" id="KW-0472">Membrane</keyword>
<reference evidence="3" key="1">
    <citation type="submission" date="2025-08" db="UniProtKB">
        <authorList>
            <consortium name="RefSeq"/>
        </authorList>
    </citation>
    <scope>IDENTIFICATION</scope>
    <source>
        <strain evidence="3">15112-1751.03</strain>
        <tissue evidence="3">Whole Adult</tissue>
    </source>
</reference>
<keyword evidence="1" id="KW-1133">Transmembrane helix</keyword>
<feature type="transmembrane region" description="Helical" evidence="1">
    <location>
        <begin position="22"/>
        <end position="44"/>
    </location>
</feature>
<dbReference type="RefSeq" id="XP_034109064.1">
    <property type="nucleotide sequence ID" value="XM_034253173.2"/>
</dbReference>
<dbReference type="InterPro" id="IPR031754">
    <property type="entry name" value="DUF4736"/>
</dbReference>
<dbReference type="Proteomes" id="UP000515160">
    <property type="component" value="Chromosome X"/>
</dbReference>
<keyword evidence="2" id="KW-1185">Reference proteome</keyword>
<keyword evidence="1" id="KW-0812">Transmembrane</keyword>
<organism evidence="2 3">
    <name type="scientific">Drosophila albomicans</name>
    <name type="common">Fruit fly</name>
    <dbReference type="NCBI Taxonomy" id="7291"/>
    <lineage>
        <taxon>Eukaryota</taxon>
        <taxon>Metazoa</taxon>
        <taxon>Ecdysozoa</taxon>
        <taxon>Arthropoda</taxon>
        <taxon>Hexapoda</taxon>
        <taxon>Insecta</taxon>
        <taxon>Pterygota</taxon>
        <taxon>Neoptera</taxon>
        <taxon>Endopterygota</taxon>
        <taxon>Diptera</taxon>
        <taxon>Brachycera</taxon>
        <taxon>Muscomorpha</taxon>
        <taxon>Ephydroidea</taxon>
        <taxon>Drosophilidae</taxon>
        <taxon>Drosophila</taxon>
    </lineage>
</organism>
<dbReference type="Pfam" id="PF15883">
    <property type="entry name" value="DUF4736"/>
    <property type="match status" value="1"/>
</dbReference>
<evidence type="ECO:0000313" key="3">
    <source>
        <dbReference type="RefSeq" id="XP_034109064.1"/>
    </source>
</evidence>
<accession>A0A6P8X842</accession>
<dbReference type="AlphaFoldDB" id="A0A6P8X842"/>
<evidence type="ECO:0000313" key="2">
    <source>
        <dbReference type="Proteomes" id="UP000515160"/>
    </source>
</evidence>